<keyword evidence="5" id="KW-0732">Signal</keyword>
<keyword evidence="15" id="KW-1185">Reference proteome</keyword>
<sequence>MDSGSASEEVVPNIIVGEAKVPDGSRCLSFTSAKLQKVDESKLYNPANMMRIIKSEPLSETVFISPQKIYMRLRLGSPFAFNVESKEPDDTFEVPSLGTTSQFLHVSTENTKVKIQVVKCPQDPSQSDQQIDIVSSKTNQSVSVKVRLLCSCSCEKDAVENAEECHGHGTYKCGVCHCNTGTFGSTCECEGDSNPAGCLTPQSNAVCSNRGSCICGVCACKMRDNPDEKITGKYCECDNFSCDRLEGKLCGGPERGECIRVNVKVLYNPVNWMQVIKSESLNETVLIRPQQIKMGLRTGIPFAFKIESKERDDAFAVQNLGTASQFLHVSIANATVQMQVVKCPQDPSQFRHQIDIVSSKTNQSVSAEVNLICTCSCEEEAVENAEECTGRGTYKCGLCVCNPGTSGTMCECEGDSNPAGCLNPQSNTTVCSNRGDCICGYCFCKERVNRDEVSEVSWKYG</sequence>
<keyword evidence="7" id="KW-1133">Transmembrane helix</keyword>
<dbReference type="GO" id="GO:0007157">
    <property type="term" value="P:heterophilic cell-cell adhesion via plasma membrane cell adhesion molecules"/>
    <property type="evidence" value="ECO:0007669"/>
    <property type="project" value="UniProtKB-ARBA"/>
</dbReference>
<keyword evidence="4" id="KW-0812">Transmembrane</keyword>
<dbReference type="PANTHER" id="PTHR10082:SF60">
    <property type="entry name" value="INTEGRIN BETA-PS"/>
    <property type="match status" value="1"/>
</dbReference>
<feature type="domain" description="Integrin beta epidermal growth factor-like" evidence="13">
    <location>
        <begin position="420"/>
        <end position="452"/>
    </location>
</feature>
<dbReference type="InterPro" id="IPR057243">
    <property type="entry name" value="Integrin_I-EGF_CS"/>
</dbReference>
<dbReference type="PRINTS" id="PR01186">
    <property type="entry name" value="INTEGRINB"/>
</dbReference>
<dbReference type="InterPro" id="IPR040622">
    <property type="entry name" value="EGF_integrin_1"/>
</dbReference>
<protein>
    <recommendedName>
        <fullName evidence="16">Integrin beta</fullName>
    </recommendedName>
</protein>
<gene>
    <name evidence="14" type="ORF">GEV33_012889</name>
</gene>
<keyword evidence="10" id="KW-1015">Disulfide bond</keyword>
<dbReference type="Gene3D" id="2.10.25.10">
    <property type="entry name" value="Laminin"/>
    <property type="match status" value="3"/>
</dbReference>
<evidence type="ECO:0000256" key="6">
    <source>
        <dbReference type="ARBA" id="ARBA00022737"/>
    </source>
</evidence>
<dbReference type="SUPFAM" id="SSF69179">
    <property type="entry name" value="Integrin domains"/>
    <property type="match status" value="1"/>
</dbReference>
<dbReference type="Pfam" id="PF23105">
    <property type="entry name" value="EGF_integrin"/>
    <property type="match status" value="2"/>
</dbReference>
<evidence type="ECO:0000313" key="14">
    <source>
        <dbReference type="EMBL" id="KAH0809902.1"/>
    </source>
</evidence>
<feature type="domain" description="Integrin beta epidermal growth factor-like" evidence="12">
    <location>
        <begin position="377"/>
        <end position="404"/>
    </location>
</feature>
<evidence type="ECO:0000256" key="7">
    <source>
        <dbReference type="ARBA" id="ARBA00022989"/>
    </source>
</evidence>
<dbReference type="GO" id="GO:0009986">
    <property type="term" value="C:cell surface"/>
    <property type="evidence" value="ECO:0007669"/>
    <property type="project" value="TreeGrafter"/>
</dbReference>
<evidence type="ECO:0000256" key="8">
    <source>
        <dbReference type="ARBA" id="ARBA00023037"/>
    </source>
</evidence>
<keyword evidence="6" id="KW-0677">Repeat</keyword>
<dbReference type="FunFam" id="2.10.25.10:FF:000155">
    <property type="entry name" value="Integrin beta"/>
    <property type="match status" value="1"/>
</dbReference>
<feature type="domain" description="Integrin beta epidermal growth factor-like" evidence="13">
    <location>
        <begin position="195"/>
        <end position="236"/>
    </location>
</feature>
<dbReference type="GO" id="GO:0005925">
    <property type="term" value="C:focal adhesion"/>
    <property type="evidence" value="ECO:0007669"/>
    <property type="project" value="TreeGrafter"/>
</dbReference>
<dbReference type="GO" id="GO:0007160">
    <property type="term" value="P:cell-matrix adhesion"/>
    <property type="evidence" value="ECO:0007669"/>
    <property type="project" value="TreeGrafter"/>
</dbReference>
<reference evidence="14" key="1">
    <citation type="journal article" date="2020" name="J Insects Food Feed">
        <title>The yellow mealworm (Tenebrio molitor) genome: a resource for the emerging insects as food and feed industry.</title>
        <authorList>
            <person name="Eriksson T."/>
            <person name="Andere A."/>
            <person name="Kelstrup H."/>
            <person name="Emery V."/>
            <person name="Picard C."/>
        </authorList>
    </citation>
    <scope>NUCLEOTIDE SEQUENCE</scope>
    <source>
        <strain evidence="14">Stoneville</strain>
        <tissue evidence="14">Whole head</tissue>
    </source>
</reference>
<evidence type="ECO:0000256" key="3">
    <source>
        <dbReference type="ARBA" id="ARBA00022536"/>
    </source>
</evidence>
<dbReference type="GO" id="GO:0033627">
    <property type="term" value="P:cell adhesion mediated by integrin"/>
    <property type="evidence" value="ECO:0007669"/>
    <property type="project" value="TreeGrafter"/>
</dbReference>
<comment type="caution">
    <text evidence="14">The sequence shown here is derived from an EMBL/GenBank/DDBJ whole genome shotgun (WGS) entry which is preliminary data.</text>
</comment>
<keyword evidence="8" id="KW-0401">Integrin</keyword>
<evidence type="ECO:0000256" key="10">
    <source>
        <dbReference type="ARBA" id="ARBA00023157"/>
    </source>
</evidence>
<dbReference type="GO" id="GO:0005178">
    <property type="term" value="F:integrin binding"/>
    <property type="evidence" value="ECO:0007669"/>
    <property type="project" value="TreeGrafter"/>
</dbReference>
<dbReference type="PANTHER" id="PTHR10082">
    <property type="entry name" value="INTEGRIN BETA SUBUNIT"/>
    <property type="match status" value="1"/>
</dbReference>
<feature type="domain" description="Integrin beta epidermal growth factor-like" evidence="12">
    <location>
        <begin position="154"/>
        <end position="181"/>
    </location>
</feature>
<organism evidence="14 15">
    <name type="scientific">Tenebrio molitor</name>
    <name type="common">Yellow mealworm beetle</name>
    <dbReference type="NCBI Taxonomy" id="7067"/>
    <lineage>
        <taxon>Eukaryota</taxon>
        <taxon>Metazoa</taxon>
        <taxon>Ecdysozoa</taxon>
        <taxon>Arthropoda</taxon>
        <taxon>Hexapoda</taxon>
        <taxon>Insecta</taxon>
        <taxon>Pterygota</taxon>
        <taxon>Neoptera</taxon>
        <taxon>Endopterygota</taxon>
        <taxon>Coleoptera</taxon>
        <taxon>Polyphaga</taxon>
        <taxon>Cucujiformia</taxon>
        <taxon>Tenebrionidae</taxon>
        <taxon>Tenebrio</taxon>
    </lineage>
</organism>
<evidence type="ECO:0000256" key="5">
    <source>
        <dbReference type="ARBA" id="ARBA00022729"/>
    </source>
</evidence>
<keyword evidence="9" id="KW-0472">Membrane</keyword>
<evidence type="ECO:0000259" key="12">
    <source>
        <dbReference type="Pfam" id="PF18372"/>
    </source>
</evidence>
<evidence type="ECO:0000313" key="15">
    <source>
        <dbReference type="Proteomes" id="UP000719412"/>
    </source>
</evidence>
<evidence type="ECO:0000256" key="4">
    <source>
        <dbReference type="ARBA" id="ARBA00022692"/>
    </source>
</evidence>
<proteinExistence type="inferred from homology"/>
<keyword evidence="3" id="KW-0245">EGF-like domain</keyword>
<comment type="subcellular location">
    <subcellularLocation>
        <location evidence="1">Membrane</location>
        <topology evidence="1">Single-pass type I membrane protein</topology>
    </subcellularLocation>
</comment>
<dbReference type="InterPro" id="IPR015812">
    <property type="entry name" value="Integrin_bsu"/>
</dbReference>
<comment type="similarity">
    <text evidence="2">Belongs to the integrin beta chain family.</text>
</comment>
<evidence type="ECO:0000256" key="9">
    <source>
        <dbReference type="ARBA" id="ARBA00023136"/>
    </source>
</evidence>
<evidence type="ECO:0000256" key="11">
    <source>
        <dbReference type="ARBA" id="ARBA00023180"/>
    </source>
</evidence>
<accession>A0A8J6L7T1</accession>
<dbReference type="Proteomes" id="UP000719412">
    <property type="component" value="Unassembled WGS sequence"/>
</dbReference>
<dbReference type="InterPro" id="IPR057073">
    <property type="entry name" value="EGF_integrin_2"/>
</dbReference>
<dbReference type="PROSITE" id="PS00243">
    <property type="entry name" value="I_EGF_1"/>
    <property type="match status" value="2"/>
</dbReference>
<evidence type="ECO:0000256" key="2">
    <source>
        <dbReference type="ARBA" id="ARBA00007449"/>
    </source>
</evidence>
<name>A0A8J6L7T1_TENMO</name>
<dbReference type="Pfam" id="PF18372">
    <property type="entry name" value="I-EGF_1"/>
    <property type="match status" value="2"/>
</dbReference>
<dbReference type="InterPro" id="IPR032695">
    <property type="entry name" value="Integrin_dom_sf"/>
</dbReference>
<dbReference type="GO" id="GO:0008305">
    <property type="term" value="C:integrin complex"/>
    <property type="evidence" value="ECO:0007669"/>
    <property type="project" value="TreeGrafter"/>
</dbReference>
<dbReference type="Gene3D" id="2.60.40.1510">
    <property type="entry name" value="ntegrin, alpha v. Chain A, domain 3"/>
    <property type="match status" value="2"/>
</dbReference>
<evidence type="ECO:0000256" key="1">
    <source>
        <dbReference type="ARBA" id="ARBA00004479"/>
    </source>
</evidence>
<evidence type="ECO:0008006" key="16">
    <source>
        <dbReference type="Google" id="ProtNLM"/>
    </source>
</evidence>
<dbReference type="EMBL" id="JABDTM020027839">
    <property type="protein sequence ID" value="KAH0809902.1"/>
    <property type="molecule type" value="Genomic_DNA"/>
</dbReference>
<evidence type="ECO:0000259" key="13">
    <source>
        <dbReference type="Pfam" id="PF23105"/>
    </source>
</evidence>
<dbReference type="GO" id="GO:0007229">
    <property type="term" value="P:integrin-mediated signaling pathway"/>
    <property type="evidence" value="ECO:0007669"/>
    <property type="project" value="UniProtKB-KW"/>
</dbReference>
<keyword evidence="11" id="KW-0325">Glycoprotein</keyword>
<dbReference type="GO" id="GO:0016477">
    <property type="term" value="P:cell migration"/>
    <property type="evidence" value="ECO:0007669"/>
    <property type="project" value="TreeGrafter"/>
</dbReference>
<dbReference type="AlphaFoldDB" id="A0A8J6L7T1"/>
<reference evidence="14" key="2">
    <citation type="submission" date="2021-08" db="EMBL/GenBank/DDBJ databases">
        <authorList>
            <person name="Eriksson T."/>
        </authorList>
    </citation>
    <scope>NUCLEOTIDE SEQUENCE</scope>
    <source>
        <strain evidence="14">Stoneville</strain>
        <tissue evidence="14">Whole head</tissue>
    </source>
</reference>
<dbReference type="FunFam" id="2.10.25.10:FF:000075">
    <property type="entry name" value="Integrin beta"/>
    <property type="match status" value="1"/>
</dbReference>